<feature type="chain" id="PRO_5043800237" evidence="1">
    <location>
        <begin position="19"/>
        <end position="137"/>
    </location>
</feature>
<dbReference type="InterPro" id="IPR058752">
    <property type="entry name" value="RDRP_C_head"/>
</dbReference>
<organism evidence="3">
    <name type="scientific">Sesamum angustifolium</name>
    <dbReference type="NCBI Taxonomy" id="2727405"/>
    <lineage>
        <taxon>Eukaryota</taxon>
        <taxon>Viridiplantae</taxon>
        <taxon>Streptophyta</taxon>
        <taxon>Embryophyta</taxon>
        <taxon>Tracheophyta</taxon>
        <taxon>Spermatophyta</taxon>
        <taxon>Magnoliopsida</taxon>
        <taxon>eudicotyledons</taxon>
        <taxon>Gunneridae</taxon>
        <taxon>Pentapetalae</taxon>
        <taxon>asterids</taxon>
        <taxon>lamiids</taxon>
        <taxon>Lamiales</taxon>
        <taxon>Pedaliaceae</taxon>
        <taxon>Sesamum</taxon>
    </lineage>
</organism>
<dbReference type="AlphaFoldDB" id="A0AAW2MJ83"/>
<feature type="domain" description="RDRP C-terminal head" evidence="2">
    <location>
        <begin position="84"/>
        <end position="131"/>
    </location>
</feature>
<name>A0AAW2MJ83_9LAMI</name>
<dbReference type="Pfam" id="PF26253">
    <property type="entry name" value="RdRP_head"/>
    <property type="match status" value="1"/>
</dbReference>
<gene>
    <name evidence="3" type="ORF">Sangu_1606700</name>
</gene>
<evidence type="ECO:0000256" key="1">
    <source>
        <dbReference type="SAM" id="SignalP"/>
    </source>
</evidence>
<feature type="signal peptide" evidence="1">
    <location>
        <begin position="1"/>
        <end position="18"/>
    </location>
</feature>
<comment type="caution">
    <text evidence="3">The sequence shown here is derived from an EMBL/GenBank/DDBJ whole genome shotgun (WGS) entry which is preliminary data.</text>
</comment>
<evidence type="ECO:0000259" key="2">
    <source>
        <dbReference type="Pfam" id="PF26253"/>
    </source>
</evidence>
<reference evidence="3" key="1">
    <citation type="submission" date="2020-06" db="EMBL/GenBank/DDBJ databases">
        <authorList>
            <person name="Li T."/>
            <person name="Hu X."/>
            <person name="Zhang T."/>
            <person name="Song X."/>
            <person name="Zhang H."/>
            <person name="Dai N."/>
            <person name="Sheng W."/>
            <person name="Hou X."/>
            <person name="Wei L."/>
        </authorList>
    </citation>
    <scope>NUCLEOTIDE SEQUENCE</scope>
    <source>
        <strain evidence="3">G01</strain>
        <tissue evidence="3">Leaf</tissue>
    </source>
</reference>
<protein>
    <submittedName>
        <fullName evidence="3">RNA-dependent RNA polymerase 6</fullName>
    </submittedName>
</protein>
<dbReference type="PANTHER" id="PTHR23079:SF18">
    <property type="entry name" value="RNA-DEPENDENT RNA POLYMERASE 6"/>
    <property type="match status" value="1"/>
</dbReference>
<keyword evidence="3" id="KW-0808">Transferase</keyword>
<dbReference type="GO" id="GO:0030422">
    <property type="term" value="P:siRNA processing"/>
    <property type="evidence" value="ECO:0007669"/>
    <property type="project" value="TreeGrafter"/>
</dbReference>
<evidence type="ECO:0000313" key="3">
    <source>
        <dbReference type="EMBL" id="KAL0330612.1"/>
    </source>
</evidence>
<keyword evidence="3" id="KW-0696">RNA-directed RNA polymerase</keyword>
<reference evidence="3" key="2">
    <citation type="journal article" date="2024" name="Plant">
        <title>Genomic evolution and insights into agronomic trait innovations of Sesamum species.</title>
        <authorList>
            <person name="Miao H."/>
            <person name="Wang L."/>
            <person name="Qu L."/>
            <person name="Liu H."/>
            <person name="Sun Y."/>
            <person name="Le M."/>
            <person name="Wang Q."/>
            <person name="Wei S."/>
            <person name="Zheng Y."/>
            <person name="Lin W."/>
            <person name="Duan Y."/>
            <person name="Cao H."/>
            <person name="Xiong S."/>
            <person name="Wang X."/>
            <person name="Wei L."/>
            <person name="Li C."/>
            <person name="Ma Q."/>
            <person name="Ju M."/>
            <person name="Zhao R."/>
            <person name="Li G."/>
            <person name="Mu C."/>
            <person name="Tian Q."/>
            <person name="Mei H."/>
            <person name="Zhang T."/>
            <person name="Gao T."/>
            <person name="Zhang H."/>
        </authorList>
    </citation>
    <scope>NUCLEOTIDE SEQUENCE</scope>
    <source>
        <strain evidence="3">G01</strain>
    </source>
</reference>
<dbReference type="EMBL" id="JACGWK010000010">
    <property type="protein sequence ID" value="KAL0330612.1"/>
    <property type="molecule type" value="Genomic_DNA"/>
</dbReference>
<keyword evidence="1" id="KW-0732">Signal</keyword>
<dbReference type="PANTHER" id="PTHR23079">
    <property type="entry name" value="RNA-DEPENDENT RNA POLYMERASE"/>
    <property type="match status" value="1"/>
</dbReference>
<dbReference type="GO" id="GO:0031380">
    <property type="term" value="C:nuclear RNA-directed RNA polymerase complex"/>
    <property type="evidence" value="ECO:0007669"/>
    <property type="project" value="TreeGrafter"/>
</dbReference>
<dbReference type="GO" id="GO:0003968">
    <property type="term" value="F:RNA-directed RNA polymerase activity"/>
    <property type="evidence" value="ECO:0007669"/>
    <property type="project" value="UniProtKB-KW"/>
</dbReference>
<proteinExistence type="predicted"/>
<keyword evidence="3" id="KW-0548">Nucleotidyltransferase</keyword>
<accession>A0AAW2MJ83</accession>
<sequence length="137" mass="15875">MLFLRILVNMGLWMRSASNWRSLQQPPLISLIVNMPAELKPRTYPDFMGKEEFQSYNSRKMKDAYDKDHDASPEHTFASDDIIYDQELEVTGSTSFIADAWNCKCLYDGQLIGLLGQYKVNREEEVVRAHMVHAKVE</sequence>
<dbReference type="InterPro" id="IPR007855">
    <property type="entry name" value="RDRP"/>
</dbReference>